<dbReference type="AlphaFoldDB" id="A0AA40VB55"/>
<evidence type="ECO:0000256" key="1">
    <source>
        <dbReference type="ARBA" id="ARBA00022801"/>
    </source>
</evidence>
<proteinExistence type="predicted"/>
<evidence type="ECO:0000313" key="7">
    <source>
        <dbReference type="Proteomes" id="UP000543554"/>
    </source>
</evidence>
<evidence type="ECO:0000259" key="5">
    <source>
        <dbReference type="PROSITE" id="PS50122"/>
    </source>
</evidence>
<dbReference type="Pfam" id="PF01339">
    <property type="entry name" value="CheB_methylest"/>
    <property type="match status" value="1"/>
</dbReference>
<dbReference type="PANTHER" id="PTHR42872">
    <property type="entry name" value="PROTEIN-GLUTAMATE METHYLESTERASE/PROTEIN-GLUTAMINE GLUTAMINASE"/>
    <property type="match status" value="1"/>
</dbReference>
<feature type="active site" evidence="4">
    <location>
        <position position="43"/>
    </location>
</feature>
<evidence type="ECO:0000256" key="4">
    <source>
        <dbReference type="PROSITE-ProRule" id="PRU00050"/>
    </source>
</evidence>
<dbReference type="PANTHER" id="PTHR42872:SF6">
    <property type="entry name" value="PROTEIN-GLUTAMATE METHYLESTERASE_PROTEIN-GLUTAMINE GLUTAMINASE"/>
    <property type="match status" value="1"/>
</dbReference>
<feature type="active site" evidence="4">
    <location>
        <position position="15"/>
    </location>
</feature>
<reference evidence="6 7" key="1">
    <citation type="submission" date="2020-08" db="EMBL/GenBank/DDBJ databases">
        <title>Genomic Encyclopedia of Type Strains, Phase IV (KMG-IV): sequencing the most valuable type-strain genomes for metagenomic binning, comparative biology and taxonomic classification.</title>
        <authorList>
            <person name="Goeker M."/>
        </authorList>
    </citation>
    <scope>NUCLEOTIDE SEQUENCE [LARGE SCALE GENOMIC DNA]</scope>
    <source>
        <strain evidence="6 7">DSM 11490</strain>
    </source>
</reference>
<dbReference type="EC" id="3.1.1.61" evidence="2"/>
<dbReference type="GO" id="GO:0006935">
    <property type="term" value="P:chemotaxis"/>
    <property type="evidence" value="ECO:0007669"/>
    <property type="project" value="UniProtKB-UniRule"/>
</dbReference>
<evidence type="ECO:0000256" key="3">
    <source>
        <dbReference type="ARBA" id="ARBA00048267"/>
    </source>
</evidence>
<protein>
    <recommendedName>
        <fullName evidence="2">protein-glutamate methylesterase</fullName>
        <ecNumber evidence="2">3.1.1.61</ecNumber>
    </recommendedName>
</protein>
<dbReference type="InterPro" id="IPR000673">
    <property type="entry name" value="Sig_transdc_resp-reg_Me-estase"/>
</dbReference>
<accession>A0AA40VB55</accession>
<comment type="caution">
    <text evidence="6">The sequence shown here is derived from an EMBL/GenBank/DDBJ whole genome shotgun (WGS) entry which is preliminary data.</text>
</comment>
<keyword evidence="1 4" id="KW-0378">Hydrolase</keyword>
<evidence type="ECO:0000313" key="6">
    <source>
        <dbReference type="EMBL" id="MBA8913557.1"/>
    </source>
</evidence>
<dbReference type="SUPFAM" id="SSF52738">
    <property type="entry name" value="Methylesterase CheB, C-terminal domain"/>
    <property type="match status" value="1"/>
</dbReference>
<dbReference type="EMBL" id="JACJIB010000004">
    <property type="protein sequence ID" value="MBA8913557.1"/>
    <property type="molecule type" value="Genomic_DNA"/>
</dbReference>
<dbReference type="Gene3D" id="3.40.50.180">
    <property type="entry name" value="Methylesterase CheB, C-terminal domain"/>
    <property type="match status" value="1"/>
</dbReference>
<dbReference type="GO" id="GO:0008984">
    <property type="term" value="F:protein-glutamate methylesterase activity"/>
    <property type="evidence" value="ECO:0007669"/>
    <property type="project" value="UniProtKB-EC"/>
</dbReference>
<feature type="active site" evidence="4">
    <location>
        <position position="136"/>
    </location>
</feature>
<dbReference type="InterPro" id="IPR035909">
    <property type="entry name" value="CheB_C"/>
</dbReference>
<dbReference type="Proteomes" id="UP000543554">
    <property type="component" value="Unassembled WGS sequence"/>
</dbReference>
<name>A0AA40VB55_9HYPH</name>
<keyword evidence="4" id="KW-0145">Chemotaxis</keyword>
<sequence length="197" mass="20901">MTDDGSPWFVAVGASGGEGLRDIEALLAALPPSIQAVILVVLHRPWDRPSNLRPVLERACSHPVLIAEEGEKFERGTVYIGEPGQHLTLAARSLGGLVDDPDRQHRNRTVDLLFRSVARYAKKRVIGVVLSGSLDDGSRGVAAIHEAGGLTMVITPNSKLHRGMPENAIGYSGPIDVVGSPQTIAAAIVEAVARGDH</sequence>
<dbReference type="GO" id="GO:0000156">
    <property type="term" value="F:phosphorelay response regulator activity"/>
    <property type="evidence" value="ECO:0007669"/>
    <property type="project" value="InterPro"/>
</dbReference>
<dbReference type="CDD" id="cd16433">
    <property type="entry name" value="CheB"/>
    <property type="match status" value="1"/>
</dbReference>
<gene>
    <name evidence="6" type="ORF">HNR51_002640</name>
</gene>
<comment type="catalytic activity">
    <reaction evidence="3">
        <text>[protein]-L-glutamate 5-O-methyl ester + H2O = L-glutamyl-[protein] + methanol + H(+)</text>
        <dbReference type="Rhea" id="RHEA:23236"/>
        <dbReference type="Rhea" id="RHEA-COMP:10208"/>
        <dbReference type="Rhea" id="RHEA-COMP:10311"/>
        <dbReference type="ChEBI" id="CHEBI:15377"/>
        <dbReference type="ChEBI" id="CHEBI:15378"/>
        <dbReference type="ChEBI" id="CHEBI:17790"/>
        <dbReference type="ChEBI" id="CHEBI:29973"/>
        <dbReference type="ChEBI" id="CHEBI:82795"/>
        <dbReference type="EC" id="3.1.1.61"/>
    </reaction>
</comment>
<feature type="domain" description="CheB-type methylesterase" evidence="5">
    <location>
        <begin position="3"/>
        <end position="178"/>
    </location>
</feature>
<keyword evidence="7" id="KW-1185">Reference proteome</keyword>
<organism evidence="6 7">
    <name type="scientific">Methylorubrum thiocyanatum</name>
    <dbReference type="NCBI Taxonomy" id="47958"/>
    <lineage>
        <taxon>Bacteria</taxon>
        <taxon>Pseudomonadati</taxon>
        <taxon>Pseudomonadota</taxon>
        <taxon>Alphaproteobacteria</taxon>
        <taxon>Hyphomicrobiales</taxon>
        <taxon>Methylobacteriaceae</taxon>
        <taxon>Methylorubrum</taxon>
    </lineage>
</organism>
<dbReference type="GO" id="GO:0005737">
    <property type="term" value="C:cytoplasm"/>
    <property type="evidence" value="ECO:0007669"/>
    <property type="project" value="InterPro"/>
</dbReference>
<evidence type="ECO:0000256" key="2">
    <source>
        <dbReference type="ARBA" id="ARBA00039140"/>
    </source>
</evidence>
<dbReference type="RefSeq" id="WP_012456232.1">
    <property type="nucleotide sequence ID" value="NZ_BPRF01000015.1"/>
</dbReference>
<dbReference type="PROSITE" id="PS50122">
    <property type="entry name" value="CHEB"/>
    <property type="match status" value="1"/>
</dbReference>